<dbReference type="Gene3D" id="2.60.40.2030">
    <property type="match status" value="5"/>
</dbReference>
<evidence type="ECO:0000313" key="8">
    <source>
        <dbReference type="EMBL" id="MBB4697780.1"/>
    </source>
</evidence>
<dbReference type="InterPro" id="IPR003644">
    <property type="entry name" value="Calx_beta"/>
</dbReference>
<dbReference type="GO" id="GO:0007154">
    <property type="term" value="P:cell communication"/>
    <property type="evidence" value="ECO:0007669"/>
    <property type="project" value="InterPro"/>
</dbReference>
<keyword evidence="3" id="KW-0106">Calcium</keyword>
<reference evidence="8 9" key="1">
    <citation type="submission" date="2020-08" db="EMBL/GenBank/DDBJ databases">
        <title>Sequencing the genomes of 1000 actinobacteria strains.</title>
        <authorList>
            <person name="Klenk H.-P."/>
        </authorList>
    </citation>
    <scope>NUCLEOTIDE SEQUENCE [LARGE SCALE GENOMIC DNA]</scope>
    <source>
        <strain evidence="8 9">DSM 45518</strain>
    </source>
</reference>
<keyword evidence="4" id="KW-0406">Ion transport</keyword>
<dbReference type="SUPFAM" id="SSF141072">
    <property type="entry name" value="CalX-like"/>
    <property type="match status" value="4"/>
</dbReference>
<dbReference type="InterPro" id="IPR051171">
    <property type="entry name" value="CaCA"/>
</dbReference>
<feature type="chain" id="PRO_5031095254" description="Calx-beta domain-containing protein" evidence="6">
    <location>
        <begin position="26"/>
        <end position="948"/>
    </location>
</feature>
<feature type="domain" description="Calx-beta" evidence="7">
    <location>
        <begin position="388"/>
        <end position="487"/>
    </location>
</feature>
<dbReference type="AlphaFoldDB" id="A0A7W7G6U7"/>
<proteinExistence type="predicted"/>
<evidence type="ECO:0000256" key="5">
    <source>
        <dbReference type="SAM" id="MobiDB-lite"/>
    </source>
</evidence>
<evidence type="ECO:0000256" key="1">
    <source>
        <dbReference type="ARBA" id="ARBA00022729"/>
    </source>
</evidence>
<evidence type="ECO:0000256" key="2">
    <source>
        <dbReference type="ARBA" id="ARBA00022737"/>
    </source>
</evidence>
<organism evidence="8 9">
    <name type="scientific">Paractinoplanes abujensis</name>
    <dbReference type="NCBI Taxonomy" id="882441"/>
    <lineage>
        <taxon>Bacteria</taxon>
        <taxon>Bacillati</taxon>
        <taxon>Actinomycetota</taxon>
        <taxon>Actinomycetes</taxon>
        <taxon>Micromonosporales</taxon>
        <taxon>Micromonosporaceae</taxon>
        <taxon>Paractinoplanes</taxon>
    </lineage>
</organism>
<keyword evidence="1 6" id="KW-0732">Signal</keyword>
<accession>A0A7W7G6U7</accession>
<feature type="region of interest" description="Disordered" evidence="5">
    <location>
        <begin position="755"/>
        <end position="776"/>
    </location>
</feature>
<keyword evidence="9" id="KW-1185">Reference proteome</keyword>
<dbReference type="Proteomes" id="UP000542742">
    <property type="component" value="Unassembled WGS sequence"/>
</dbReference>
<feature type="signal peptide" evidence="6">
    <location>
        <begin position="1"/>
        <end position="25"/>
    </location>
</feature>
<evidence type="ECO:0000259" key="7">
    <source>
        <dbReference type="SMART" id="SM00237"/>
    </source>
</evidence>
<keyword evidence="2" id="KW-0677">Repeat</keyword>
<dbReference type="Pfam" id="PF03160">
    <property type="entry name" value="Calx-beta"/>
    <property type="match status" value="4"/>
</dbReference>
<evidence type="ECO:0000313" key="9">
    <source>
        <dbReference type="Proteomes" id="UP000542742"/>
    </source>
</evidence>
<evidence type="ECO:0000256" key="3">
    <source>
        <dbReference type="ARBA" id="ARBA00022837"/>
    </source>
</evidence>
<keyword evidence="4" id="KW-0813">Transport</keyword>
<dbReference type="EMBL" id="JACHMF010000001">
    <property type="protein sequence ID" value="MBB4697780.1"/>
    <property type="molecule type" value="Genomic_DNA"/>
</dbReference>
<dbReference type="PANTHER" id="PTHR11878:SF65">
    <property type="entry name" value="NA_CA-EXCHANGE PROTEIN, ISOFORM G"/>
    <property type="match status" value="1"/>
</dbReference>
<evidence type="ECO:0000256" key="6">
    <source>
        <dbReference type="SAM" id="SignalP"/>
    </source>
</evidence>
<name>A0A7W7G6U7_9ACTN</name>
<comment type="caution">
    <text evidence="8">The sequence shown here is derived from an EMBL/GenBank/DDBJ whole genome shotgun (WGS) entry which is preliminary data.</text>
</comment>
<dbReference type="GO" id="GO:0030001">
    <property type="term" value="P:metal ion transport"/>
    <property type="evidence" value="ECO:0007669"/>
    <property type="project" value="TreeGrafter"/>
</dbReference>
<dbReference type="SMART" id="SM00237">
    <property type="entry name" value="Calx_beta"/>
    <property type="match status" value="1"/>
</dbReference>
<protein>
    <recommendedName>
        <fullName evidence="7">Calx-beta domain-containing protein</fullName>
    </recommendedName>
</protein>
<dbReference type="GO" id="GO:0016020">
    <property type="term" value="C:membrane"/>
    <property type="evidence" value="ECO:0007669"/>
    <property type="project" value="InterPro"/>
</dbReference>
<dbReference type="RefSeq" id="WP_184955846.1">
    <property type="nucleotide sequence ID" value="NZ_BOMC01000027.1"/>
</dbReference>
<gene>
    <name evidence="8" type="ORF">BKA14_007928</name>
</gene>
<evidence type="ECO:0000256" key="4">
    <source>
        <dbReference type="ARBA" id="ARBA00023065"/>
    </source>
</evidence>
<sequence>MVLSAAVAAAIGVAPALVYSSPASAVAGDLTFTVANSSAAEKGTITINWSYKGDGGDSYTLAGAPVGPGGAVQGVGKDYTFSLTPGATALTSLADGSSTPITGTIVVSALEDTVYEGDEGFTITADDGAGDTEQASLTITDGAAPAFDLTSLASTTPAQETAAGATAAKAAVTATLPGGWKTEKAYTVNLTTLEGTAKAATDFTALANTALTIPIGETTKSADVTITSDGLKDSALVEQFTVLGTGPANNVLPKQVNVQIKDDAKDAVDPVLSIAKAADAKEGTNASFKVTADHGSDTEIKAQWSSLATTPMTGHGTATAGTDFDYDADATKRVVTIPAATAPNPAAGTVTSNIVIPLKKDDVYEQPEDFTIGLGSPTGATVGTPASAMGTILDEKDLTTGVTPVSIDEGNNGHKPATFTATLSQAASSPVTVTWKTVTGTATPNVDYMPTSGTVTFPAGSTKQTFTVDINGDLMDETDENFSIATTSDFVGYSPSTALITIKDDDAAPTFKFDNVTIDEGNMPHAVLLPVKLSNPSSQPIKFGITDATDPTQPGAASDTLDLTKIGTGDYSLLTKGADSVTIQAGETEGYVVVLVSGDKIHEKAEWAKFTATPSAGTSANLAVGAAATTSTFTLSNDDKAPDLEINNVTGKEGETVQVTGVVTGWADADVKLTVVFAGGASDGKRAAGADDFTNPGATPWTITKGTVEGTVIDVAKIPLLVTKDSEPAETIRVTGYGEGNVGTVTEGVITIAAHGTAPEEPGEEEPGEAPKPTIMAKPMKVVGPGKVEVEGKVAPGKQVQLWSATVGGGALKWVKNVTADDEGYYWFEQNITWGTRFATLSQGVKSNEIAVWVQQDPVFVVSTSTKGQLNLGVKGMPWAAGQTAAVQQWVNGDWVTKWSGKTGADGVWRGSPKFKSGTSVVLRAWVGGEPGKGTLPAFTDQIRSTVK</sequence>
<dbReference type="PANTHER" id="PTHR11878">
    <property type="entry name" value="SODIUM/CALCIUM EXCHANGER"/>
    <property type="match status" value="1"/>
</dbReference>
<dbReference type="InterPro" id="IPR038081">
    <property type="entry name" value="CalX-like_sf"/>
</dbReference>